<dbReference type="Proteomes" id="UP000436088">
    <property type="component" value="Unassembled WGS sequence"/>
</dbReference>
<dbReference type="PROSITE" id="PS51680">
    <property type="entry name" value="SAM_MT_DRM"/>
    <property type="match status" value="1"/>
</dbReference>
<dbReference type="GO" id="GO:0003677">
    <property type="term" value="F:DNA binding"/>
    <property type="evidence" value="ECO:0007669"/>
    <property type="project" value="UniProtKB-KW"/>
</dbReference>
<keyword evidence="3" id="KW-0808">Transferase</keyword>
<dbReference type="EMBL" id="VEPZ02001052">
    <property type="protein sequence ID" value="KAE8697253.1"/>
    <property type="molecule type" value="Genomic_DNA"/>
</dbReference>
<evidence type="ECO:0000256" key="2">
    <source>
        <dbReference type="ARBA" id="ARBA00022603"/>
    </source>
</evidence>
<keyword evidence="5" id="KW-0677">Repeat</keyword>
<dbReference type="AlphaFoldDB" id="A0A6A2ZZT7"/>
<protein>
    <recommendedName>
        <fullName evidence="8">SAM-dependent MTase DRM-type domain-containing protein</fullName>
    </recommendedName>
</protein>
<keyword evidence="4" id="KW-0949">S-adenosyl-L-methionine</keyword>
<proteinExistence type="predicted"/>
<reference evidence="9" key="1">
    <citation type="submission" date="2019-09" db="EMBL/GenBank/DDBJ databases">
        <title>Draft genome information of white flower Hibiscus syriacus.</title>
        <authorList>
            <person name="Kim Y.-M."/>
        </authorList>
    </citation>
    <scope>NUCLEOTIDE SEQUENCE [LARGE SCALE GENOMIC DNA]</scope>
    <source>
        <strain evidence="9">YM2019G1</strain>
    </source>
</reference>
<comment type="subcellular location">
    <subcellularLocation>
        <location evidence="1">Nucleus</location>
    </subcellularLocation>
</comment>
<dbReference type="PANTHER" id="PTHR23068">
    <property type="entry name" value="DNA CYTOSINE-5- -METHYLTRANSFERASE 3-RELATED"/>
    <property type="match status" value="1"/>
</dbReference>
<evidence type="ECO:0000256" key="5">
    <source>
        <dbReference type="ARBA" id="ARBA00022737"/>
    </source>
</evidence>
<dbReference type="PANTHER" id="PTHR23068:SF25">
    <property type="entry name" value="DNA (CYTOSINE-5)-METHYLTRANSFERASE DRM2"/>
    <property type="match status" value="1"/>
</dbReference>
<sequence length="318" mass="36320">MCLLNEADTVAYHLSVKAISEIYFSVGEKPIYANSNLMHWMISQILIVLYDTEEILNSDSDEENKLLFLTKMDQITQRTLPEDAIGSLYFYYKNVALAPVNVWTGISQYLFNVEPEFVDSKHFHAATLKRGSARLTERIRKALEACDDEPPSSVSLKSIHEDLYRDMFHGGINILSLFSGINDAEVAFYCLGILLKTNVQELNDDRLEQLMSRFVEFDLVVGSIPCNNLNGSTKHHQDRLEDFCCNLVKNIMDIILTRKIIGMEEASMMHQDLNQYHGITKVQVVTCSWFYDVILMVGENNLSGDAYRPQHEINDNLS</sequence>
<gene>
    <name evidence="9" type="ORF">F3Y22_tig00110622pilonHSYRG00033</name>
</gene>
<evidence type="ECO:0000313" key="9">
    <source>
        <dbReference type="EMBL" id="KAE8697253.1"/>
    </source>
</evidence>
<evidence type="ECO:0000256" key="7">
    <source>
        <dbReference type="ARBA" id="ARBA00023242"/>
    </source>
</evidence>
<evidence type="ECO:0000256" key="4">
    <source>
        <dbReference type="ARBA" id="ARBA00022691"/>
    </source>
</evidence>
<dbReference type="GO" id="GO:0032259">
    <property type="term" value="P:methylation"/>
    <property type="evidence" value="ECO:0007669"/>
    <property type="project" value="UniProtKB-KW"/>
</dbReference>
<keyword evidence="7" id="KW-0539">Nucleus</keyword>
<dbReference type="GO" id="GO:0005634">
    <property type="term" value="C:nucleus"/>
    <property type="evidence" value="ECO:0007669"/>
    <property type="project" value="UniProtKB-SubCell"/>
</dbReference>
<keyword evidence="6" id="KW-0238">DNA-binding</keyword>
<name>A0A6A2ZZT7_HIBSY</name>
<evidence type="ECO:0000256" key="1">
    <source>
        <dbReference type="ARBA" id="ARBA00004123"/>
    </source>
</evidence>
<dbReference type="Gene3D" id="3.40.50.150">
    <property type="entry name" value="Vaccinia Virus protein VP39"/>
    <property type="match status" value="1"/>
</dbReference>
<comment type="caution">
    <text evidence="9">The sequence shown here is derived from an EMBL/GenBank/DDBJ whole genome shotgun (WGS) entry which is preliminary data.</text>
</comment>
<evidence type="ECO:0000259" key="8">
    <source>
        <dbReference type="PROSITE" id="PS51680"/>
    </source>
</evidence>
<evidence type="ECO:0000256" key="6">
    <source>
        <dbReference type="ARBA" id="ARBA00023125"/>
    </source>
</evidence>
<keyword evidence="10" id="KW-1185">Reference proteome</keyword>
<dbReference type="InterPro" id="IPR050390">
    <property type="entry name" value="C5-Methyltransferase"/>
</dbReference>
<feature type="domain" description="SAM-dependent MTase DRM-type" evidence="8">
    <location>
        <begin position="76"/>
        <end position="286"/>
    </location>
</feature>
<dbReference type="GO" id="GO:0003886">
    <property type="term" value="F:DNA (cytosine-5-)-methyltransferase activity"/>
    <property type="evidence" value="ECO:0007669"/>
    <property type="project" value="TreeGrafter"/>
</dbReference>
<keyword evidence="2" id="KW-0489">Methyltransferase</keyword>
<dbReference type="InterPro" id="IPR029063">
    <property type="entry name" value="SAM-dependent_MTases_sf"/>
</dbReference>
<organism evidence="9 10">
    <name type="scientific">Hibiscus syriacus</name>
    <name type="common">Rose of Sharon</name>
    <dbReference type="NCBI Taxonomy" id="106335"/>
    <lineage>
        <taxon>Eukaryota</taxon>
        <taxon>Viridiplantae</taxon>
        <taxon>Streptophyta</taxon>
        <taxon>Embryophyta</taxon>
        <taxon>Tracheophyta</taxon>
        <taxon>Spermatophyta</taxon>
        <taxon>Magnoliopsida</taxon>
        <taxon>eudicotyledons</taxon>
        <taxon>Gunneridae</taxon>
        <taxon>Pentapetalae</taxon>
        <taxon>rosids</taxon>
        <taxon>malvids</taxon>
        <taxon>Malvales</taxon>
        <taxon>Malvaceae</taxon>
        <taxon>Malvoideae</taxon>
        <taxon>Hibiscus</taxon>
    </lineage>
</organism>
<dbReference type="InterPro" id="IPR030380">
    <property type="entry name" value="SAM_MeTfrase_DRM"/>
</dbReference>
<evidence type="ECO:0000256" key="3">
    <source>
        <dbReference type="ARBA" id="ARBA00022679"/>
    </source>
</evidence>
<accession>A0A6A2ZZT7</accession>
<evidence type="ECO:0000313" key="10">
    <source>
        <dbReference type="Proteomes" id="UP000436088"/>
    </source>
</evidence>